<dbReference type="PANTHER" id="PTHR30482">
    <property type="entry name" value="HIGH-AFFINITY BRANCHED-CHAIN AMINO ACID TRANSPORT SYSTEM PERMEASE"/>
    <property type="match status" value="1"/>
</dbReference>
<protein>
    <submittedName>
        <fullName evidence="7">Leucine/isoleucine/valine transporter permease subunit</fullName>
    </submittedName>
</protein>
<evidence type="ECO:0000313" key="8">
    <source>
        <dbReference type="Proteomes" id="UP000054977"/>
    </source>
</evidence>
<keyword evidence="3 6" id="KW-0812">Transmembrane</keyword>
<keyword evidence="2" id="KW-1003">Cell membrane</keyword>
<keyword evidence="4 6" id="KW-1133">Transmembrane helix</keyword>
<comment type="subcellular location">
    <subcellularLocation>
        <location evidence="1">Cell membrane</location>
        <topology evidence="1">Multi-pass membrane protein</topology>
    </subcellularLocation>
</comment>
<proteinExistence type="predicted"/>
<dbReference type="CDD" id="cd06581">
    <property type="entry name" value="TM_PBP1_LivM_like"/>
    <property type="match status" value="1"/>
</dbReference>
<dbReference type="GO" id="GO:0005886">
    <property type="term" value="C:plasma membrane"/>
    <property type="evidence" value="ECO:0007669"/>
    <property type="project" value="UniProtKB-SubCell"/>
</dbReference>
<feature type="transmembrane region" description="Helical" evidence="6">
    <location>
        <begin position="215"/>
        <end position="234"/>
    </location>
</feature>
<feature type="transmembrane region" description="Helical" evidence="6">
    <location>
        <begin position="163"/>
        <end position="183"/>
    </location>
</feature>
<comment type="caution">
    <text evidence="7">The sequence shown here is derived from an EMBL/GenBank/DDBJ whole genome shotgun (WGS) entry which is preliminary data.</text>
</comment>
<evidence type="ECO:0000256" key="3">
    <source>
        <dbReference type="ARBA" id="ARBA00022692"/>
    </source>
</evidence>
<sequence>MRQASTQPSAWHARAPFVLFLIVAVAAPMFFTTGFQLRLLSLICIYAVLSMGFNLLYGYAGQIAMGHQGFFAIAAYAYALLQLKAGFPPLAALPVSLVICALVALVIGVPLLRLRTHYLAMATLCFGLVISGVANRWIDVTGGTGGLLIPSISIGEKTMDRMTLYYVIVAATALVLALQNFIVSGHLGRSLQAIRDDDKAAAALGVNVAVQKLRVFVLSAVLAGLAGVGFAVVSRQVSPSMGEFPILVSMLTIAVVGGLGTRYGPILGSIVVVMAPQFLTRFGELETLVYGLSLLLFLIFMPHGLSGMFRSLTAKQSARFARRTPPRLPARHTVKKGVGR</sequence>
<dbReference type="Pfam" id="PF02653">
    <property type="entry name" value="BPD_transp_2"/>
    <property type="match status" value="1"/>
</dbReference>
<feature type="transmembrane region" description="Helical" evidence="6">
    <location>
        <begin position="12"/>
        <end position="31"/>
    </location>
</feature>
<gene>
    <name evidence="7" type="ORF">AWB65_03200</name>
</gene>
<accession>A0A158HCF2</accession>
<evidence type="ECO:0000256" key="2">
    <source>
        <dbReference type="ARBA" id="ARBA00022475"/>
    </source>
</evidence>
<keyword evidence="8" id="KW-1185">Reference proteome</keyword>
<dbReference type="AlphaFoldDB" id="A0A158HCF2"/>
<dbReference type="EMBL" id="FCNW02000015">
    <property type="protein sequence ID" value="SAL42064.1"/>
    <property type="molecule type" value="Genomic_DNA"/>
</dbReference>
<evidence type="ECO:0000313" key="7">
    <source>
        <dbReference type="EMBL" id="SAL42064.1"/>
    </source>
</evidence>
<dbReference type="GO" id="GO:0015658">
    <property type="term" value="F:branched-chain amino acid transmembrane transporter activity"/>
    <property type="evidence" value="ECO:0007669"/>
    <property type="project" value="InterPro"/>
</dbReference>
<name>A0A158HCF2_9BURK</name>
<feature type="transmembrane region" description="Helical" evidence="6">
    <location>
        <begin position="287"/>
        <end position="305"/>
    </location>
</feature>
<dbReference type="InterPro" id="IPR043428">
    <property type="entry name" value="LivM-like"/>
</dbReference>
<dbReference type="PANTHER" id="PTHR30482:SF10">
    <property type="entry name" value="HIGH-AFFINITY BRANCHED-CHAIN AMINO ACID TRANSPORT PROTEIN BRAE"/>
    <property type="match status" value="1"/>
</dbReference>
<evidence type="ECO:0000256" key="1">
    <source>
        <dbReference type="ARBA" id="ARBA00004651"/>
    </source>
</evidence>
<feature type="transmembrane region" description="Helical" evidence="6">
    <location>
        <begin position="37"/>
        <end position="57"/>
    </location>
</feature>
<dbReference type="RefSeq" id="WP_087668077.1">
    <property type="nucleotide sequence ID" value="NZ_FCNW02000015.1"/>
</dbReference>
<feature type="transmembrane region" description="Helical" evidence="6">
    <location>
        <begin position="93"/>
        <end position="112"/>
    </location>
</feature>
<feature type="transmembrane region" description="Helical" evidence="6">
    <location>
        <begin position="119"/>
        <end position="138"/>
    </location>
</feature>
<evidence type="ECO:0000256" key="6">
    <source>
        <dbReference type="SAM" id="Phobius"/>
    </source>
</evidence>
<feature type="transmembrane region" description="Helical" evidence="6">
    <location>
        <begin position="246"/>
        <end position="275"/>
    </location>
</feature>
<dbReference type="Proteomes" id="UP000054977">
    <property type="component" value="Unassembled WGS sequence"/>
</dbReference>
<keyword evidence="5 6" id="KW-0472">Membrane</keyword>
<dbReference type="InterPro" id="IPR001851">
    <property type="entry name" value="ABC_transp_permease"/>
</dbReference>
<organism evidence="7 8">
    <name type="scientific">Caballeronia humi</name>
    <dbReference type="NCBI Taxonomy" id="326474"/>
    <lineage>
        <taxon>Bacteria</taxon>
        <taxon>Pseudomonadati</taxon>
        <taxon>Pseudomonadota</taxon>
        <taxon>Betaproteobacteria</taxon>
        <taxon>Burkholderiales</taxon>
        <taxon>Burkholderiaceae</taxon>
        <taxon>Caballeronia</taxon>
    </lineage>
</organism>
<reference evidence="7" key="1">
    <citation type="submission" date="2016-01" db="EMBL/GenBank/DDBJ databases">
        <authorList>
            <person name="Peeters C."/>
        </authorList>
    </citation>
    <scope>NUCLEOTIDE SEQUENCE [LARGE SCALE GENOMIC DNA]</scope>
    <source>
        <strain evidence="7">LMG 22934</strain>
    </source>
</reference>
<dbReference type="STRING" id="326474.AWB65_03200"/>
<dbReference type="OrthoDB" id="8846334at2"/>
<evidence type="ECO:0000256" key="5">
    <source>
        <dbReference type="ARBA" id="ARBA00023136"/>
    </source>
</evidence>
<evidence type="ECO:0000256" key="4">
    <source>
        <dbReference type="ARBA" id="ARBA00022989"/>
    </source>
</evidence>